<proteinExistence type="predicted"/>
<evidence type="ECO:0000313" key="2">
    <source>
        <dbReference type="Proteomes" id="UP000764045"/>
    </source>
</evidence>
<dbReference type="InterPro" id="IPR016193">
    <property type="entry name" value="Cytidine_deaminase-like"/>
</dbReference>
<dbReference type="GO" id="GO:0003824">
    <property type="term" value="F:catalytic activity"/>
    <property type="evidence" value="ECO:0007669"/>
    <property type="project" value="InterPro"/>
</dbReference>
<organism evidence="1 2">
    <name type="scientific">Marseilla massiliensis</name>
    <dbReference type="NCBI Taxonomy" id="1841864"/>
    <lineage>
        <taxon>Bacteria</taxon>
        <taxon>Pseudomonadati</taxon>
        <taxon>Bacteroidota</taxon>
        <taxon>Bacteroidia</taxon>
        <taxon>Bacteroidales</taxon>
        <taxon>Prevotellaceae</taxon>
        <taxon>Marseilla</taxon>
    </lineage>
</organism>
<keyword evidence="2" id="KW-1185">Reference proteome</keyword>
<dbReference type="InterPro" id="IPR037081">
    <property type="entry name" value="Hyp_TM1506"/>
</dbReference>
<dbReference type="EMBL" id="JACJJL010000011">
    <property type="protein sequence ID" value="MBM6661697.1"/>
    <property type="molecule type" value="Genomic_DNA"/>
</dbReference>
<gene>
    <name evidence="1" type="ORF">H6B30_08035</name>
</gene>
<dbReference type="InterPro" id="IPR015067">
    <property type="entry name" value="DUF1893_TM1506-like"/>
</dbReference>
<dbReference type="Proteomes" id="UP000764045">
    <property type="component" value="Unassembled WGS sequence"/>
</dbReference>
<protein>
    <submittedName>
        <fullName evidence="1">DUF1893 domain-containing protein</fullName>
    </submittedName>
</protein>
<accession>A0A938WMJ0</accession>
<reference evidence="1 2" key="1">
    <citation type="journal article" date="2021" name="Sci. Rep.">
        <title>The distribution of antibiotic resistance genes in chicken gut microbiota commensals.</title>
        <authorList>
            <person name="Juricova H."/>
            <person name="Matiasovicova J."/>
            <person name="Kubasova T."/>
            <person name="Cejkova D."/>
            <person name="Rychlik I."/>
        </authorList>
    </citation>
    <scope>NUCLEOTIDE SEQUENCE [LARGE SCALE GENOMIC DNA]</scope>
    <source>
        <strain evidence="1 2">An819</strain>
    </source>
</reference>
<dbReference type="Gene3D" id="3.40.140.30">
    <property type="entry name" value="Hypothetical protein TM1506"/>
    <property type="match status" value="1"/>
</dbReference>
<dbReference type="AlphaFoldDB" id="A0A938WMJ0"/>
<dbReference type="Pfam" id="PF08973">
    <property type="entry name" value="TM1506"/>
    <property type="match status" value="1"/>
</dbReference>
<evidence type="ECO:0000313" key="1">
    <source>
        <dbReference type="EMBL" id="MBM6661697.1"/>
    </source>
</evidence>
<sequence length="140" mass="15196">MNQLKQYLDDGQCRGVVRSAGGETVVFRRRGVIDLFELSTARPDFLCGASVADKVVGRGAALLFVRGGVGRLHARIISSGALDVLRRGGVEVSFDTEVSNIINRTGTGICPVERLTACTESPDEAYLLIKNFIENQKQKL</sequence>
<comment type="caution">
    <text evidence="1">The sequence shown here is derived from an EMBL/GenBank/DDBJ whole genome shotgun (WGS) entry which is preliminary data.</text>
</comment>
<dbReference type="SUPFAM" id="SSF53927">
    <property type="entry name" value="Cytidine deaminase-like"/>
    <property type="match status" value="1"/>
</dbReference>
<dbReference type="RefSeq" id="WP_205109395.1">
    <property type="nucleotide sequence ID" value="NZ_JACJJL010000011.1"/>
</dbReference>
<name>A0A938WMJ0_9BACT</name>